<reference evidence="3 5" key="3">
    <citation type="submission" date="2017-11" db="EMBL/GenBank/DDBJ databases">
        <title>De-novo sequencing of pomegranate (Punica granatum L.) genome.</title>
        <authorList>
            <person name="Akparov Z."/>
            <person name="Amiraslanov A."/>
            <person name="Hajiyeva S."/>
            <person name="Abbasov M."/>
            <person name="Kaur K."/>
            <person name="Hamwieh A."/>
            <person name="Solovyev V."/>
            <person name="Salamov A."/>
            <person name="Braich B."/>
            <person name="Kosarev P."/>
            <person name="Mahmoud A."/>
            <person name="Hajiyev E."/>
            <person name="Babayeva S."/>
            <person name="Izzatullayeva V."/>
            <person name="Mammadov A."/>
            <person name="Mammadov A."/>
            <person name="Sharifova S."/>
            <person name="Ojaghi J."/>
            <person name="Eynullazada K."/>
            <person name="Bayramov B."/>
            <person name="Abdulazimova A."/>
            <person name="Shahmuradov I."/>
        </authorList>
    </citation>
    <scope>NUCLEOTIDE SEQUENCE [LARGE SCALE GENOMIC DNA]</scope>
    <source>
        <strain evidence="3">AG2017</strain>
        <strain evidence="5">cv. AG2017</strain>
        <tissue evidence="3">Leaf</tissue>
    </source>
</reference>
<reference evidence="2" key="2">
    <citation type="submission" date="2017-06" db="EMBL/GenBank/DDBJ databases">
        <title>The pomegranate genome and the genomics of punicalagin biosynthesis.</title>
        <authorList>
            <person name="Xu C."/>
        </authorList>
    </citation>
    <scope>NUCLEOTIDE SEQUENCE [LARGE SCALE GENOMIC DNA]</scope>
    <source>
        <tissue evidence="2">Fresh leaf</tissue>
    </source>
</reference>
<dbReference type="EMBL" id="PGOL01001263">
    <property type="protein sequence ID" value="PKI59606.1"/>
    <property type="molecule type" value="Genomic_DNA"/>
</dbReference>
<comment type="caution">
    <text evidence="2">The sequence shown here is derived from an EMBL/GenBank/DDBJ whole genome shotgun (WGS) entry which is preliminary data.</text>
</comment>
<evidence type="ECO:0000313" key="3">
    <source>
        <dbReference type="EMBL" id="PKI59606.1"/>
    </source>
</evidence>
<feature type="compositionally biased region" description="Basic and acidic residues" evidence="1">
    <location>
        <begin position="47"/>
        <end position="57"/>
    </location>
</feature>
<sequence>MRGRTGPDWTLVDRAATAGLGRRWGWLLGSEIWTKEIWTRLKKRKMEKKEKGGRAARESGLGDGIGARDEPRAREGRENRGVERWEELRARLGVAGVHELGVSGDELRFFFLREFVKYRVFERP</sequence>
<name>A0A218W8X2_PUNGR</name>
<gene>
    <name evidence="2" type="ORF">CDL15_Pgr023487</name>
    <name evidence="3" type="ORF">CRG98_020015</name>
</gene>
<evidence type="ECO:0000313" key="4">
    <source>
        <dbReference type="Proteomes" id="UP000197138"/>
    </source>
</evidence>
<evidence type="ECO:0000313" key="5">
    <source>
        <dbReference type="Proteomes" id="UP000233551"/>
    </source>
</evidence>
<dbReference type="Proteomes" id="UP000233551">
    <property type="component" value="Unassembled WGS sequence"/>
</dbReference>
<proteinExistence type="predicted"/>
<dbReference type="EMBL" id="MTKT01004950">
    <property type="protein sequence ID" value="OWM68522.1"/>
    <property type="molecule type" value="Genomic_DNA"/>
</dbReference>
<dbReference type="AlphaFoldDB" id="A0A218W8X2"/>
<feature type="compositionally biased region" description="Basic and acidic residues" evidence="1">
    <location>
        <begin position="66"/>
        <end position="80"/>
    </location>
</feature>
<organism evidence="2 4">
    <name type="scientific">Punica granatum</name>
    <name type="common">Pomegranate</name>
    <dbReference type="NCBI Taxonomy" id="22663"/>
    <lineage>
        <taxon>Eukaryota</taxon>
        <taxon>Viridiplantae</taxon>
        <taxon>Streptophyta</taxon>
        <taxon>Embryophyta</taxon>
        <taxon>Tracheophyta</taxon>
        <taxon>Spermatophyta</taxon>
        <taxon>Magnoliopsida</taxon>
        <taxon>eudicotyledons</taxon>
        <taxon>Gunneridae</taxon>
        <taxon>Pentapetalae</taxon>
        <taxon>rosids</taxon>
        <taxon>malvids</taxon>
        <taxon>Myrtales</taxon>
        <taxon>Lythraceae</taxon>
        <taxon>Punica</taxon>
    </lineage>
</organism>
<keyword evidence="5" id="KW-1185">Reference proteome</keyword>
<protein>
    <submittedName>
        <fullName evidence="2">Uncharacterized protein</fullName>
    </submittedName>
</protein>
<evidence type="ECO:0000256" key="1">
    <source>
        <dbReference type="SAM" id="MobiDB-lite"/>
    </source>
</evidence>
<accession>A0A218W8X2</accession>
<feature type="region of interest" description="Disordered" evidence="1">
    <location>
        <begin position="45"/>
        <end position="80"/>
    </location>
</feature>
<dbReference type="Proteomes" id="UP000197138">
    <property type="component" value="Unassembled WGS sequence"/>
</dbReference>
<evidence type="ECO:0000313" key="2">
    <source>
        <dbReference type="EMBL" id="OWM68522.1"/>
    </source>
</evidence>
<reference evidence="4" key="1">
    <citation type="journal article" date="2017" name="Plant J.">
        <title>The pomegranate (Punica granatum L.) genome and the genomics of punicalagin biosynthesis.</title>
        <authorList>
            <person name="Qin G."/>
            <person name="Xu C."/>
            <person name="Ming R."/>
            <person name="Tang H."/>
            <person name="Guyot R."/>
            <person name="Kramer E.M."/>
            <person name="Hu Y."/>
            <person name="Yi X."/>
            <person name="Qi Y."/>
            <person name="Xu X."/>
            <person name="Gao Z."/>
            <person name="Pan H."/>
            <person name="Jian J."/>
            <person name="Tian Y."/>
            <person name="Yue Z."/>
            <person name="Xu Y."/>
        </authorList>
    </citation>
    <scope>NUCLEOTIDE SEQUENCE [LARGE SCALE GENOMIC DNA]</scope>
    <source>
        <strain evidence="4">cv. Dabenzi</strain>
    </source>
</reference>